<dbReference type="Proteomes" id="UP001458415">
    <property type="component" value="Unassembled WGS sequence"/>
</dbReference>
<proteinExistence type="predicted"/>
<gene>
    <name evidence="1" type="ORF">ABT317_51195</name>
</gene>
<dbReference type="EMBL" id="JBEPCU010002197">
    <property type="protein sequence ID" value="MER6985090.1"/>
    <property type="molecule type" value="Genomic_DNA"/>
</dbReference>
<comment type="caution">
    <text evidence="1">The sequence shown here is derived from an EMBL/GenBank/DDBJ whole genome shotgun (WGS) entry which is preliminary data.</text>
</comment>
<dbReference type="Gene3D" id="3.40.50.150">
    <property type="entry name" value="Vaccinia Virus protein VP39"/>
    <property type="match status" value="1"/>
</dbReference>
<dbReference type="InterPro" id="IPR029063">
    <property type="entry name" value="SAM-dependent_MTases_sf"/>
</dbReference>
<feature type="non-terminal residue" evidence="1">
    <location>
        <position position="359"/>
    </location>
</feature>
<sequence length="359" mass="39125">NWKITAPGDAPDIELAVENKRNFNTPLYGLRRHADLYTARQLHMLGAFADAVAEVPEWVTQDGGDAEQALAIASVLTICVSKMAQSNSSQSRWRVRSGPSKAEPAFGRQAIPMLWDFAETNPFGGSVGSWKAQISSIIGGFKALPREVRAGRAVQADARKAGALLPPGSALIATDPPYFAQINYADLSDYFYVWLRRAAGRIHPDLFGTMATPKTEELIANPYRHGGPEKARQYFIDGFVEVFSSLKRASRSDLPIVVIYAHRQEETKDGELSSSAWDALLEAMVGAGISVVGTWPLHATNSTRQVGQGANALASYIVMICRPRMENAGSTDRRSFLSALRRELPEALKPLRASSIPAV</sequence>
<protein>
    <recommendedName>
        <fullName evidence="3">DUF1156 domain-containing protein</fullName>
    </recommendedName>
</protein>
<feature type="non-terminal residue" evidence="1">
    <location>
        <position position="1"/>
    </location>
</feature>
<dbReference type="PROSITE" id="PS00092">
    <property type="entry name" value="N6_MTASE"/>
    <property type="match status" value="1"/>
</dbReference>
<name>A0ABV1WLQ6_9ACTN</name>
<reference evidence="1 2" key="1">
    <citation type="submission" date="2024-06" db="EMBL/GenBank/DDBJ databases">
        <title>The Natural Products Discovery Center: Release of the First 8490 Sequenced Strains for Exploring Actinobacteria Biosynthetic Diversity.</title>
        <authorList>
            <person name="Kalkreuter E."/>
            <person name="Kautsar S.A."/>
            <person name="Yang D."/>
            <person name="Bader C.D."/>
            <person name="Teijaro C.N."/>
            <person name="Fluegel L."/>
            <person name="Davis C.M."/>
            <person name="Simpson J.R."/>
            <person name="Lauterbach L."/>
            <person name="Steele A.D."/>
            <person name="Gui C."/>
            <person name="Meng S."/>
            <person name="Li G."/>
            <person name="Viehrig K."/>
            <person name="Ye F."/>
            <person name="Su P."/>
            <person name="Kiefer A.F."/>
            <person name="Nichols A."/>
            <person name="Cepeda A.J."/>
            <person name="Yan W."/>
            <person name="Fan B."/>
            <person name="Jiang Y."/>
            <person name="Adhikari A."/>
            <person name="Zheng C.-J."/>
            <person name="Schuster L."/>
            <person name="Cowan T.M."/>
            <person name="Smanski M.J."/>
            <person name="Chevrette M.G."/>
            <person name="De Carvalho L.P.S."/>
            <person name="Shen B."/>
        </authorList>
    </citation>
    <scope>NUCLEOTIDE SEQUENCE [LARGE SCALE GENOMIC DNA]</scope>
    <source>
        <strain evidence="1 2">NPDC000634</strain>
    </source>
</reference>
<accession>A0ABV1WLQ6</accession>
<dbReference type="InterPro" id="IPR002052">
    <property type="entry name" value="DNA_methylase_N6_adenine_CS"/>
</dbReference>
<evidence type="ECO:0000313" key="2">
    <source>
        <dbReference type="Proteomes" id="UP001458415"/>
    </source>
</evidence>
<dbReference type="SUPFAM" id="SSF53335">
    <property type="entry name" value="S-adenosyl-L-methionine-dependent methyltransferases"/>
    <property type="match status" value="1"/>
</dbReference>
<keyword evidence="2" id="KW-1185">Reference proteome</keyword>
<evidence type="ECO:0008006" key="3">
    <source>
        <dbReference type="Google" id="ProtNLM"/>
    </source>
</evidence>
<evidence type="ECO:0000313" key="1">
    <source>
        <dbReference type="EMBL" id="MER6985090.1"/>
    </source>
</evidence>
<organism evidence="1 2">
    <name type="scientific">Streptomyces carpinensis</name>
    <dbReference type="NCBI Taxonomy" id="66369"/>
    <lineage>
        <taxon>Bacteria</taxon>
        <taxon>Bacillati</taxon>
        <taxon>Actinomycetota</taxon>
        <taxon>Actinomycetes</taxon>
        <taxon>Kitasatosporales</taxon>
        <taxon>Streptomycetaceae</taxon>
        <taxon>Streptomyces</taxon>
    </lineage>
</organism>